<dbReference type="AlphaFoldDB" id="A0A8K0H3N2"/>
<name>A0A8K0H3N2_9ROSA</name>
<dbReference type="Proteomes" id="UP000796880">
    <property type="component" value="Unassembled WGS sequence"/>
</dbReference>
<keyword evidence="2" id="KW-1185">Reference proteome</keyword>
<protein>
    <submittedName>
        <fullName evidence="1">Uncharacterized protein</fullName>
    </submittedName>
</protein>
<organism evidence="1 2">
    <name type="scientific">Rhamnella rubrinervis</name>
    <dbReference type="NCBI Taxonomy" id="2594499"/>
    <lineage>
        <taxon>Eukaryota</taxon>
        <taxon>Viridiplantae</taxon>
        <taxon>Streptophyta</taxon>
        <taxon>Embryophyta</taxon>
        <taxon>Tracheophyta</taxon>
        <taxon>Spermatophyta</taxon>
        <taxon>Magnoliopsida</taxon>
        <taxon>eudicotyledons</taxon>
        <taxon>Gunneridae</taxon>
        <taxon>Pentapetalae</taxon>
        <taxon>rosids</taxon>
        <taxon>fabids</taxon>
        <taxon>Rosales</taxon>
        <taxon>Rhamnaceae</taxon>
        <taxon>rhamnoid group</taxon>
        <taxon>Rhamneae</taxon>
        <taxon>Rhamnella</taxon>
    </lineage>
</organism>
<comment type="caution">
    <text evidence="1">The sequence shown here is derived from an EMBL/GenBank/DDBJ whole genome shotgun (WGS) entry which is preliminary data.</text>
</comment>
<sequence length="101" mass="11466">MARNCPQLYLAHPGQSRSQWIHHRHPHLCSTQRLAKHTVRTFVDLLKGHSLKDDLIMLGHQTFHYRGHPVGVHADSGAFFKSQASLRGLRGHALICCWGAR</sequence>
<evidence type="ECO:0000313" key="1">
    <source>
        <dbReference type="EMBL" id="KAF3445105.1"/>
    </source>
</evidence>
<dbReference type="EMBL" id="VOIH02000006">
    <property type="protein sequence ID" value="KAF3445105.1"/>
    <property type="molecule type" value="Genomic_DNA"/>
</dbReference>
<proteinExistence type="predicted"/>
<accession>A0A8K0H3N2</accession>
<reference evidence="1" key="1">
    <citation type="submission" date="2020-03" db="EMBL/GenBank/DDBJ databases">
        <title>A high-quality chromosome-level genome assembly of a woody plant with both climbing and erect habits, Rhamnella rubrinervis.</title>
        <authorList>
            <person name="Lu Z."/>
            <person name="Yang Y."/>
            <person name="Zhu X."/>
            <person name="Sun Y."/>
        </authorList>
    </citation>
    <scope>NUCLEOTIDE SEQUENCE</scope>
    <source>
        <strain evidence="1">BYM</strain>
        <tissue evidence="1">Leaf</tissue>
    </source>
</reference>
<gene>
    <name evidence="1" type="ORF">FNV43_RR14798</name>
</gene>
<evidence type="ECO:0000313" key="2">
    <source>
        <dbReference type="Proteomes" id="UP000796880"/>
    </source>
</evidence>